<evidence type="ECO:0000256" key="4">
    <source>
        <dbReference type="ARBA" id="ARBA00023033"/>
    </source>
</evidence>
<evidence type="ECO:0000313" key="6">
    <source>
        <dbReference type="EMBL" id="ASL15648.1"/>
    </source>
</evidence>
<keyword evidence="2" id="KW-0288">FMN</keyword>
<dbReference type="InterPro" id="IPR011251">
    <property type="entry name" value="Luciferase-like_dom"/>
</dbReference>
<reference evidence="7 9" key="2">
    <citation type="submission" date="2023-06" db="EMBL/GenBank/DDBJ databases">
        <title>Itaconate inhibition of nontuberculous mycobacteria.</title>
        <authorList>
            <person name="Breen P."/>
            <person name="Zimbric M."/>
            <person name="Caverly L."/>
        </authorList>
    </citation>
    <scope>NUCLEOTIDE SEQUENCE [LARGE SCALE GENOMIC DNA]</scope>
    <source>
        <strain evidence="7 9">FLAC1071</strain>
    </source>
</reference>
<name>A0A1Y0T3L0_MYCIT</name>
<organism evidence="6 8">
    <name type="scientific">Mycobacterium intracellulare subsp. chimaera</name>
    <dbReference type="NCBI Taxonomy" id="222805"/>
    <lineage>
        <taxon>Bacteria</taxon>
        <taxon>Bacillati</taxon>
        <taxon>Actinomycetota</taxon>
        <taxon>Actinomycetes</taxon>
        <taxon>Mycobacteriales</taxon>
        <taxon>Mycobacteriaceae</taxon>
        <taxon>Mycobacterium</taxon>
        <taxon>Mycobacterium avium complex (MAC)</taxon>
    </lineage>
</organism>
<dbReference type="EMBL" id="JASZZX010000045">
    <property type="protein sequence ID" value="MDM3929740.1"/>
    <property type="molecule type" value="Genomic_DNA"/>
</dbReference>
<dbReference type="NCBIfam" id="TIGR03619">
    <property type="entry name" value="F420_Rv2161c"/>
    <property type="match status" value="1"/>
</dbReference>
<evidence type="ECO:0000256" key="2">
    <source>
        <dbReference type="ARBA" id="ARBA00022643"/>
    </source>
</evidence>
<dbReference type="GO" id="GO:0046306">
    <property type="term" value="P:alkanesulfonate catabolic process"/>
    <property type="evidence" value="ECO:0007669"/>
    <property type="project" value="TreeGrafter"/>
</dbReference>
<dbReference type="EC" id="1.-.-.-" evidence="7"/>
<reference evidence="9" key="3">
    <citation type="submission" date="2023-06" db="EMBL/GenBank/DDBJ databases">
        <title>Itaconate inhibition of nontuberculous mycobacteria.</title>
        <authorList>
            <person name="Spilker T."/>
        </authorList>
    </citation>
    <scope>NUCLEOTIDE SEQUENCE [LARGE SCALE GENOMIC DNA]</scope>
    <source>
        <strain evidence="9">FLAC1071</strain>
    </source>
</reference>
<dbReference type="PANTHER" id="PTHR42847">
    <property type="entry name" value="ALKANESULFONATE MONOOXYGENASE"/>
    <property type="match status" value="1"/>
</dbReference>
<dbReference type="AlphaFoldDB" id="A0A1Y0T3L0"/>
<dbReference type="PANTHER" id="PTHR42847:SF4">
    <property type="entry name" value="ALKANESULFONATE MONOOXYGENASE-RELATED"/>
    <property type="match status" value="1"/>
</dbReference>
<evidence type="ECO:0000313" key="8">
    <source>
        <dbReference type="Proteomes" id="UP000198286"/>
    </source>
</evidence>
<dbReference type="EMBL" id="CP015267">
    <property type="protein sequence ID" value="ASL15648.1"/>
    <property type="molecule type" value="Genomic_DNA"/>
</dbReference>
<sequence>MKFSFAMPNTVRVKALTQPFELDVTGPDQIVMAKRAEDLGYDMIPIPEHFIVPNAHVELSGPHYFHSTVAQACIAGATQRIRVNSCVTLLPLQHPVIMAKALSTADWMSGGRITVTFGVGWDAEEFKILGVPFHERGRMADEYLAAIVELWTSDSPGFEGKYVSFKDVAFEPKPVQKPHLPIWIGGDAEPMLKRAARYASGWFPWLTSPADIPAKIDFIKSQPTYDGRPFEVLYGLGSSQVGEGHVAIDDPTQQPGMSAEEIIDQLGWFAELGVTMTGVPIPPVKDVNAYLDYAQWVIEEVKPKVP</sequence>
<dbReference type="RefSeq" id="WP_008257414.1">
    <property type="nucleotide sequence ID" value="NZ_CAAHFK010000057.1"/>
</dbReference>
<reference evidence="6 8" key="1">
    <citation type="journal article" date="2017" name="Lancet Infect. Dis.">
        <title>Global outbreak of severe Mycobacterium chimaera disease after cardiac surgery: a molecular epidemiological study.</title>
        <authorList>
            <person name="van Ingen J."/>
            <person name="Kohl T."/>
            <person name="Kranzer K."/>
            <person name="Hasse B."/>
            <person name="Keller P."/>
            <person name="Szafranska A."/>
            <person name="Hillemann D."/>
            <person name="Chand M."/>
            <person name="Schreiber P."/>
            <person name="Sommerstein R."/>
            <person name="Berger C."/>
            <person name="Genoni M."/>
            <person name="Ruegg C."/>
            <person name="Troillet N."/>
            <person name="Widmer A.F."/>
            <person name="Becker S.L."/>
            <person name="Herrmann M."/>
            <person name="Eckmanns T."/>
            <person name="Haller S."/>
            <person name="Hoeller C."/>
            <person name="Debast S.B."/>
            <person name="Wolfhagen M.J."/>
            <person name="Hopman J."/>
            <person name="Kluytmans J."/>
            <person name="Langelaar M."/>
            <person name="Notermans D.W."/>
            <person name="ten Oever J."/>
            <person name="van den Barselaar P."/>
            <person name="Vonk A.B.A."/>
            <person name="Vos M.C."/>
            <person name="Ahmed N."/>
            <person name="Brown T."/>
            <person name="Crook D."/>
            <person name="Lamagni T."/>
            <person name="Phin N."/>
            <person name="Smith E.G."/>
            <person name="Zambon M."/>
            <person name="Serr A."/>
            <person name="Goetting T."/>
            <person name="Ebner W."/>
            <person name="Thuermer A."/>
            <person name="Utpatel C."/>
            <person name="Sproer C."/>
            <person name="Bunk B."/>
            <person name="Nubel U."/>
            <person name="Bloemberg G."/>
            <person name="Bottger E."/>
            <person name="Niemann S."/>
            <person name="Wagner D."/>
            <person name="Sax H."/>
        </authorList>
    </citation>
    <scope>NUCLEOTIDE SEQUENCE [LARGE SCALE GENOMIC DNA]</scope>
    <source>
        <strain evidence="6 8">ZUERICH-2</strain>
    </source>
</reference>
<evidence type="ECO:0000313" key="9">
    <source>
        <dbReference type="Proteomes" id="UP001529272"/>
    </source>
</evidence>
<dbReference type="Gene3D" id="3.20.20.30">
    <property type="entry name" value="Luciferase-like domain"/>
    <property type="match status" value="1"/>
</dbReference>
<proteinExistence type="predicted"/>
<dbReference type="GO" id="GO:0008726">
    <property type="term" value="F:alkanesulfonate monooxygenase activity"/>
    <property type="evidence" value="ECO:0007669"/>
    <property type="project" value="TreeGrafter"/>
</dbReference>
<gene>
    <name evidence="6" type="ORF">MYCOZU2_03260</name>
    <name evidence="7" type="ORF">QRB35_27555</name>
</gene>
<dbReference type="InterPro" id="IPR036661">
    <property type="entry name" value="Luciferase-like_sf"/>
</dbReference>
<evidence type="ECO:0000256" key="3">
    <source>
        <dbReference type="ARBA" id="ARBA00023002"/>
    </source>
</evidence>
<keyword evidence="4" id="KW-0503">Monooxygenase</keyword>
<feature type="domain" description="Luciferase-like" evidence="5">
    <location>
        <begin position="1"/>
        <end position="230"/>
    </location>
</feature>
<dbReference type="Proteomes" id="UP000198286">
    <property type="component" value="Chromosome"/>
</dbReference>
<dbReference type="Proteomes" id="UP001529272">
    <property type="component" value="Unassembled WGS sequence"/>
</dbReference>
<evidence type="ECO:0000313" key="7">
    <source>
        <dbReference type="EMBL" id="MDM3929740.1"/>
    </source>
</evidence>
<reference evidence="7" key="4">
    <citation type="submission" date="2023-06" db="EMBL/GenBank/DDBJ databases">
        <authorList>
            <person name="Spilker T."/>
        </authorList>
    </citation>
    <scope>NUCLEOTIDE SEQUENCE</scope>
    <source>
        <strain evidence="7">FLAC1071</strain>
    </source>
</reference>
<keyword evidence="3 7" id="KW-0560">Oxidoreductase</keyword>
<dbReference type="InterPro" id="IPR050172">
    <property type="entry name" value="SsuD_RutA_monooxygenase"/>
</dbReference>
<keyword evidence="1" id="KW-0285">Flavoprotein</keyword>
<accession>A0A1Y0T3L0</accession>
<protein>
    <submittedName>
        <fullName evidence="6">Luciferase family protein</fullName>
    </submittedName>
    <submittedName>
        <fullName evidence="7">TIGR03619 family F420-dependent LLM class oxidoreductase</fullName>
        <ecNumber evidence="7">1.-.-.-</ecNumber>
    </submittedName>
</protein>
<dbReference type="SUPFAM" id="SSF51679">
    <property type="entry name" value="Bacterial luciferase-like"/>
    <property type="match status" value="1"/>
</dbReference>
<evidence type="ECO:0000259" key="5">
    <source>
        <dbReference type="Pfam" id="PF00296"/>
    </source>
</evidence>
<dbReference type="InterPro" id="IPR019921">
    <property type="entry name" value="Lucif-like_OxRdtase_Rv2161c"/>
</dbReference>
<dbReference type="Pfam" id="PF00296">
    <property type="entry name" value="Bac_luciferase"/>
    <property type="match status" value="1"/>
</dbReference>
<evidence type="ECO:0000256" key="1">
    <source>
        <dbReference type="ARBA" id="ARBA00022630"/>
    </source>
</evidence>
<keyword evidence="9" id="KW-1185">Reference proteome</keyword>
<dbReference type="GeneID" id="75270460"/>